<dbReference type="PROSITE" id="PS50043">
    <property type="entry name" value="HTH_LUXR_2"/>
    <property type="match status" value="1"/>
</dbReference>
<dbReference type="InterPro" id="IPR016032">
    <property type="entry name" value="Sig_transdc_resp-reg_C-effctor"/>
</dbReference>
<dbReference type="PROSITE" id="PS50110">
    <property type="entry name" value="RESPONSE_REGULATORY"/>
    <property type="match status" value="1"/>
</dbReference>
<dbReference type="RefSeq" id="WP_109036554.1">
    <property type="nucleotide sequence ID" value="NZ_CP029210.1"/>
</dbReference>
<evidence type="ECO:0000259" key="5">
    <source>
        <dbReference type="PROSITE" id="PS50110"/>
    </source>
</evidence>
<dbReference type="GO" id="GO:0006355">
    <property type="term" value="P:regulation of DNA-templated transcription"/>
    <property type="evidence" value="ECO:0007669"/>
    <property type="project" value="InterPro"/>
</dbReference>
<evidence type="ECO:0000313" key="6">
    <source>
        <dbReference type="EMBL" id="AWI53554.1"/>
    </source>
</evidence>
<protein>
    <submittedName>
        <fullName evidence="6">DNA-binding response regulator</fullName>
    </submittedName>
</protein>
<dbReference type="Pfam" id="PF00196">
    <property type="entry name" value="GerE"/>
    <property type="match status" value="1"/>
</dbReference>
<evidence type="ECO:0000259" key="4">
    <source>
        <dbReference type="PROSITE" id="PS50043"/>
    </source>
</evidence>
<feature type="domain" description="Response regulatory" evidence="5">
    <location>
        <begin position="5"/>
        <end position="121"/>
    </location>
</feature>
<dbReference type="InterPro" id="IPR011006">
    <property type="entry name" value="CheY-like_superfamily"/>
</dbReference>
<feature type="domain" description="HTH luxR-type" evidence="4">
    <location>
        <begin position="143"/>
        <end position="208"/>
    </location>
</feature>
<dbReference type="CDD" id="cd17535">
    <property type="entry name" value="REC_NarL-like"/>
    <property type="match status" value="1"/>
</dbReference>
<dbReference type="Proteomes" id="UP000244892">
    <property type="component" value="Chromosome"/>
</dbReference>
<dbReference type="KEGG" id="aon:DEH84_09010"/>
<evidence type="ECO:0000313" key="7">
    <source>
        <dbReference type="Proteomes" id="UP000244892"/>
    </source>
</evidence>
<name>A0A2U8FT18_9BURK</name>
<evidence type="ECO:0000256" key="2">
    <source>
        <dbReference type="ARBA" id="ARBA00023125"/>
    </source>
</evidence>
<keyword evidence="2 6" id="KW-0238">DNA-binding</keyword>
<gene>
    <name evidence="6" type="ORF">DEH84_09010</name>
</gene>
<dbReference type="PRINTS" id="PR00038">
    <property type="entry name" value="HTHLUXR"/>
</dbReference>
<evidence type="ECO:0000256" key="3">
    <source>
        <dbReference type="PROSITE-ProRule" id="PRU00169"/>
    </source>
</evidence>
<keyword evidence="1 3" id="KW-0597">Phosphoprotein</keyword>
<dbReference type="InterPro" id="IPR001789">
    <property type="entry name" value="Sig_transdc_resp-reg_receiver"/>
</dbReference>
<dbReference type="Pfam" id="PF00072">
    <property type="entry name" value="Response_reg"/>
    <property type="match status" value="1"/>
</dbReference>
<dbReference type="PANTHER" id="PTHR43214:SF43">
    <property type="entry name" value="TWO-COMPONENT RESPONSE REGULATOR"/>
    <property type="match status" value="1"/>
</dbReference>
<keyword evidence="7" id="KW-1185">Reference proteome</keyword>
<dbReference type="InterPro" id="IPR039420">
    <property type="entry name" value="WalR-like"/>
</dbReference>
<dbReference type="InterPro" id="IPR000792">
    <property type="entry name" value="Tscrpt_reg_LuxR_C"/>
</dbReference>
<dbReference type="SUPFAM" id="SSF46894">
    <property type="entry name" value="C-terminal effector domain of the bipartite response regulators"/>
    <property type="match status" value="1"/>
</dbReference>
<dbReference type="GO" id="GO:0000160">
    <property type="term" value="P:phosphorelay signal transduction system"/>
    <property type="evidence" value="ECO:0007669"/>
    <property type="project" value="InterPro"/>
</dbReference>
<sequence>MRQTRVLLVDDHPVVRSGYRRLLEQDGDITVVGEAADVEEGHTAWVSLTPDVLVTDLSMPGAGGVELLRKVLARDSEARVLVCSMYDSAQMVRRALDSGARGFVSKNAPPDSLVAAVRAVDRGGRYLSADLSPSLLNRAEQDEAERLAALSQREFEIFRLLAEGHSPAECARLLSLSPKTVANNQTQIKDKLGVATSAALVHLALRHGVIDGRQPR</sequence>
<evidence type="ECO:0000256" key="1">
    <source>
        <dbReference type="ARBA" id="ARBA00022553"/>
    </source>
</evidence>
<reference evidence="6 7" key="1">
    <citation type="submission" date="2018-05" db="EMBL/GenBank/DDBJ databases">
        <title>complete genome sequence of Aquabacterium olei NBRC 110486.</title>
        <authorList>
            <person name="Tang B."/>
            <person name="Chang J."/>
            <person name="Zhang L."/>
            <person name="Yang H."/>
        </authorList>
    </citation>
    <scope>NUCLEOTIDE SEQUENCE [LARGE SCALE GENOMIC DNA]</scope>
    <source>
        <strain evidence="6 7">NBRC 110486</strain>
    </source>
</reference>
<accession>A0A2U8FT18</accession>
<dbReference type="CDD" id="cd06170">
    <property type="entry name" value="LuxR_C_like"/>
    <property type="match status" value="1"/>
</dbReference>
<dbReference type="EMBL" id="CP029210">
    <property type="protein sequence ID" value="AWI53554.1"/>
    <property type="molecule type" value="Genomic_DNA"/>
</dbReference>
<dbReference type="Gene3D" id="3.40.50.2300">
    <property type="match status" value="1"/>
</dbReference>
<dbReference type="PANTHER" id="PTHR43214">
    <property type="entry name" value="TWO-COMPONENT RESPONSE REGULATOR"/>
    <property type="match status" value="1"/>
</dbReference>
<dbReference type="OrthoDB" id="9780593at2"/>
<dbReference type="SMART" id="SM00421">
    <property type="entry name" value="HTH_LUXR"/>
    <property type="match status" value="1"/>
</dbReference>
<dbReference type="AlphaFoldDB" id="A0A2U8FT18"/>
<proteinExistence type="predicted"/>
<dbReference type="SUPFAM" id="SSF52172">
    <property type="entry name" value="CheY-like"/>
    <property type="match status" value="1"/>
</dbReference>
<dbReference type="GO" id="GO:0003677">
    <property type="term" value="F:DNA binding"/>
    <property type="evidence" value="ECO:0007669"/>
    <property type="project" value="UniProtKB-KW"/>
</dbReference>
<feature type="modified residue" description="4-aspartylphosphate" evidence="3">
    <location>
        <position position="56"/>
    </location>
</feature>
<dbReference type="SMART" id="SM00448">
    <property type="entry name" value="REC"/>
    <property type="match status" value="1"/>
</dbReference>
<dbReference type="InterPro" id="IPR058245">
    <property type="entry name" value="NreC/VraR/RcsB-like_REC"/>
</dbReference>
<organism evidence="6 7">
    <name type="scientific">Aquabacterium olei</name>
    <dbReference type="NCBI Taxonomy" id="1296669"/>
    <lineage>
        <taxon>Bacteria</taxon>
        <taxon>Pseudomonadati</taxon>
        <taxon>Pseudomonadota</taxon>
        <taxon>Betaproteobacteria</taxon>
        <taxon>Burkholderiales</taxon>
        <taxon>Aquabacterium</taxon>
    </lineage>
</organism>